<accession>A0A2N5M8S2</accession>
<dbReference type="SUPFAM" id="SSF55729">
    <property type="entry name" value="Acyl-CoA N-acyltransferases (Nat)"/>
    <property type="match status" value="1"/>
</dbReference>
<name>A0A2N5M8S2_9BACI</name>
<dbReference type="Gene3D" id="3.40.630.30">
    <property type="match status" value="1"/>
</dbReference>
<dbReference type="PROSITE" id="PS51186">
    <property type="entry name" value="GNAT"/>
    <property type="match status" value="1"/>
</dbReference>
<reference evidence="2 3" key="1">
    <citation type="submission" date="2017-11" db="EMBL/GenBank/DDBJ databases">
        <title>Comparitive Functional Genomics of Dry Heat Resistant strains isolated from the Viking Spacecraft.</title>
        <authorList>
            <person name="Seuylemezian A."/>
            <person name="Cooper K."/>
            <person name="Vaishampayan P."/>
        </authorList>
    </citation>
    <scope>NUCLEOTIDE SEQUENCE [LARGE SCALE GENOMIC DNA]</scope>
    <source>
        <strain evidence="2 3">V1-29</strain>
    </source>
</reference>
<dbReference type="GO" id="GO:1990189">
    <property type="term" value="F:protein N-terminal-serine acetyltransferase activity"/>
    <property type="evidence" value="ECO:0007669"/>
    <property type="project" value="TreeGrafter"/>
</dbReference>
<feature type="domain" description="N-acetyltransferase" evidence="1">
    <location>
        <begin position="21"/>
        <end position="172"/>
    </location>
</feature>
<dbReference type="EMBL" id="PGUY01000017">
    <property type="protein sequence ID" value="PLT30764.1"/>
    <property type="molecule type" value="Genomic_DNA"/>
</dbReference>
<organism evidence="2 3">
    <name type="scientific">Peribacillus deserti</name>
    <dbReference type="NCBI Taxonomy" id="673318"/>
    <lineage>
        <taxon>Bacteria</taxon>
        <taxon>Bacillati</taxon>
        <taxon>Bacillota</taxon>
        <taxon>Bacilli</taxon>
        <taxon>Bacillales</taxon>
        <taxon>Bacillaceae</taxon>
        <taxon>Peribacillus</taxon>
    </lineage>
</organism>
<dbReference type="InterPro" id="IPR000182">
    <property type="entry name" value="GNAT_dom"/>
</dbReference>
<sequence>MFSFKVNEEISIELLQQQHKEELFLLIDKNREHLRKWLSWVDKRKSAADLEPIFPIWLKNYADNNGFDAGIRYKGKLAGMIGLHYIDWKNKSTSIGYFLSEEAQGSGIITTCVHGLLLYLFTDLELNRVEIQCAAGNERSKAIPERLGFVKEGIKRDGQWLYDHYEDLVTYSMLAEEWKKNSKCGSVVD</sequence>
<dbReference type="PANTHER" id="PTHR43441">
    <property type="entry name" value="RIBOSOMAL-PROTEIN-SERINE ACETYLTRANSFERASE"/>
    <property type="match status" value="1"/>
</dbReference>
<dbReference type="GO" id="GO:0008999">
    <property type="term" value="F:protein-N-terminal-alanine acetyltransferase activity"/>
    <property type="evidence" value="ECO:0007669"/>
    <property type="project" value="TreeGrafter"/>
</dbReference>
<evidence type="ECO:0000259" key="1">
    <source>
        <dbReference type="PROSITE" id="PS51186"/>
    </source>
</evidence>
<dbReference type="Proteomes" id="UP000234748">
    <property type="component" value="Unassembled WGS sequence"/>
</dbReference>
<dbReference type="InterPro" id="IPR051908">
    <property type="entry name" value="Ribosomal_N-acetyltransferase"/>
</dbReference>
<keyword evidence="2" id="KW-0808">Transferase</keyword>
<comment type="caution">
    <text evidence="2">The sequence shown here is derived from an EMBL/GenBank/DDBJ whole genome shotgun (WGS) entry which is preliminary data.</text>
</comment>
<gene>
    <name evidence="2" type="ORF">CUU66_06325</name>
</gene>
<dbReference type="OrthoDB" id="9784707at2"/>
<dbReference type="InterPro" id="IPR016181">
    <property type="entry name" value="Acyl_CoA_acyltransferase"/>
</dbReference>
<dbReference type="GO" id="GO:0005737">
    <property type="term" value="C:cytoplasm"/>
    <property type="evidence" value="ECO:0007669"/>
    <property type="project" value="TreeGrafter"/>
</dbReference>
<evidence type="ECO:0000313" key="2">
    <source>
        <dbReference type="EMBL" id="PLT30764.1"/>
    </source>
</evidence>
<dbReference type="AlphaFoldDB" id="A0A2N5M8S2"/>
<evidence type="ECO:0000313" key="3">
    <source>
        <dbReference type="Proteomes" id="UP000234748"/>
    </source>
</evidence>
<protein>
    <submittedName>
        <fullName evidence="2">RimJ/RimL family protein N-acetyltransferase</fullName>
    </submittedName>
</protein>
<dbReference type="Pfam" id="PF13302">
    <property type="entry name" value="Acetyltransf_3"/>
    <property type="match status" value="1"/>
</dbReference>
<dbReference type="RefSeq" id="WP_101640830.1">
    <property type="nucleotide sequence ID" value="NZ_PGUY01000017.1"/>
</dbReference>
<dbReference type="PANTHER" id="PTHR43441:SF12">
    <property type="entry name" value="RIBOSOMAL N-ACETYLTRANSFERASE YDAF-RELATED"/>
    <property type="match status" value="1"/>
</dbReference>
<proteinExistence type="predicted"/>
<keyword evidence="3" id="KW-1185">Reference proteome</keyword>